<dbReference type="AlphaFoldDB" id="A0AAU7LZC9"/>
<dbReference type="RefSeq" id="WP_349282881.1">
    <property type="nucleotide sequence ID" value="NZ_CBCSCU010000120.1"/>
</dbReference>
<gene>
    <name evidence="1" type="ORF">ABLV49_24680</name>
</gene>
<geneLocation type="plasmid" evidence="1">
    <name>p3</name>
</geneLocation>
<organism evidence="1">
    <name type="scientific">Polaromonas hydrogenivorans</name>
    <dbReference type="NCBI Taxonomy" id="335476"/>
    <lineage>
        <taxon>Bacteria</taxon>
        <taxon>Pseudomonadati</taxon>
        <taxon>Pseudomonadota</taxon>
        <taxon>Betaproteobacteria</taxon>
        <taxon>Burkholderiales</taxon>
        <taxon>Comamonadaceae</taxon>
        <taxon>Polaromonas</taxon>
    </lineage>
</organism>
<accession>A0AAU7LZC9</accession>
<protein>
    <submittedName>
        <fullName evidence="1">LysR family transcriptional regulator</fullName>
    </submittedName>
</protein>
<reference evidence="1" key="1">
    <citation type="submission" date="2024-05" db="EMBL/GenBank/DDBJ databases">
        <authorList>
            <person name="Bunk B."/>
            <person name="Swiderski J."/>
            <person name="Sproer C."/>
            <person name="Thiel V."/>
        </authorList>
    </citation>
    <scope>NUCLEOTIDE SEQUENCE</scope>
    <source>
        <strain evidence="1">DSM 17735</strain>
        <plasmid evidence="1">p3</plasmid>
    </source>
</reference>
<proteinExistence type="predicted"/>
<sequence>MDISTAPDPLSGVFVFVAAARADNFTQAASRMGLTKSSVEKPLPGWSTAWASSCFTGRRA</sequence>
<keyword evidence="1" id="KW-0614">Plasmid</keyword>
<name>A0AAU7LZC9_9BURK</name>
<evidence type="ECO:0000313" key="1">
    <source>
        <dbReference type="EMBL" id="XBP72992.1"/>
    </source>
</evidence>
<dbReference type="EMBL" id="CP157678">
    <property type="protein sequence ID" value="XBP72992.1"/>
    <property type="molecule type" value="Genomic_DNA"/>
</dbReference>